<dbReference type="Pfam" id="PF05383">
    <property type="entry name" value="La"/>
    <property type="match status" value="1"/>
</dbReference>
<feature type="compositionally biased region" description="Polar residues" evidence="3">
    <location>
        <begin position="31"/>
        <end position="59"/>
    </location>
</feature>
<dbReference type="InterPro" id="IPR045180">
    <property type="entry name" value="La_dom_prot"/>
</dbReference>
<feature type="domain" description="HTH La-type RNA-binding" evidence="4">
    <location>
        <begin position="1044"/>
        <end position="1133"/>
    </location>
</feature>
<dbReference type="InterPro" id="IPR006630">
    <property type="entry name" value="La_HTH"/>
</dbReference>
<feature type="region of interest" description="Disordered" evidence="3">
    <location>
        <begin position="844"/>
        <end position="868"/>
    </location>
</feature>
<feature type="compositionally biased region" description="Polar residues" evidence="3">
    <location>
        <begin position="68"/>
        <end position="94"/>
    </location>
</feature>
<feature type="compositionally biased region" description="Low complexity" evidence="3">
    <location>
        <begin position="297"/>
        <end position="326"/>
    </location>
</feature>
<feature type="compositionally biased region" description="Pro residues" evidence="3">
    <location>
        <begin position="486"/>
        <end position="497"/>
    </location>
</feature>
<evidence type="ECO:0000256" key="2">
    <source>
        <dbReference type="PROSITE-ProRule" id="PRU00332"/>
    </source>
</evidence>
<feature type="compositionally biased region" description="Low complexity" evidence="3">
    <location>
        <begin position="1"/>
        <end position="18"/>
    </location>
</feature>
<protein>
    <recommendedName>
        <fullName evidence="4">HTH La-type RNA-binding domain-containing protein</fullName>
    </recommendedName>
</protein>
<dbReference type="InterPro" id="IPR036390">
    <property type="entry name" value="WH_DNA-bd_sf"/>
</dbReference>
<sequence length="1206" mass="128008">MVPQPASASSKSPPLSYADRAKQARKGLASNPPSSQRVPSQKASVASPSSVSQNGSGITPPTLRPVTSHDTSPNDQPAPTDLSASKSQSKTEANQDVEHDVKIEPTDSSAPAPQSDIQKSSAGRPANVWSIRQEQWAQARALAQPQSAPAPSDVPRLSSESQRQTVPSLSSSEEAQQSDSSTGKQLNGHKALLPPAEQVKTPQRSPAPHSKDLEDWPTVGMSIVTPPLGQRHSSNGGTGVVGGLDISKSEDLRELLTTAPKKGDKQKWITIPPEELQAVADAQRQQNRTQLHARSRSQFQNQQSGGHGSSSGSASGSASISGPNSQRQSRTHSTTRVQQSVSHSSSVAHSQPHSRTGSVNSSPRQPSVRGGRRLPDDRAGGSANRSARSSRATSPQRQMRSQPNPSALPPSQAAIPLPASIEAEANQPEPFSPPQGPAYPEPVPGFPYYPPLPSSTGATRTHSYQSTRATNSPTSHPYGLPNAYPSSPPTYPPPFPGPAPYALYQPYPYAYGPPYVPWGAGPEAPHHLYAPGSVQAPIPVLYPQPAVDPTSPEASAGVPPATMVSRPPPPGESDAVAGYRDVGFVLPPPASYLGQSQTSQEEQKEERAKQISFGSIGLANSQSPPLSQSSPPAPNTAANSGNLGGLGLDVNSKRDDSSVSNPEENELGIEKPFTAFTIGVTPENAGPSRSRSRTTPQTKSSAPSRDRMETAPAVLSSASIASASGSASILAESTGLMSAEDQKVIDLTESHTRFEFGTASALQDVPTQSSTLEASDTQQGSVTNVVPSSATSLNGGSPPNVPSPVDNVSPQHLQEQSYRQPIPISPRVDLPPLAPLGVPMVVSPTSSTSAYPPNAIPPMTSPPQSSDEFQVRNYGYGFGRGGMVPGVPPPGPPVLSEEQRDMPPRDYQPSHGGRPRRGSYGGGYGYERGGHSMRRGRGGYGGGRGGRNFPRGAGGGSFQQHQQNQQGKPPFTVVPPPHLPPMSDSAGYYPSSVPQPQISGTTYFHPAAYDPYFGSYPQPPPQLMIPPPSQTVGPPFPSPLTRTSFPLDPLRHQLLGQLEYYLSTQNLLKDFFLRQRMDSRGWISISLIASFNRVKQLTADVQLVRDVLSLSSLVEVRDNNVRIHEWRRYILPTAPQSVVEEAPIPPEHENIPADPAGFNDPPADEASSRHDEEAEDDEDVETEEDDVEFVLGGDANRSWTAERASG</sequence>
<dbReference type="PANTHER" id="PTHR22792">
    <property type="entry name" value="LUPUS LA PROTEIN-RELATED"/>
    <property type="match status" value="1"/>
</dbReference>
<evidence type="ECO:0000313" key="6">
    <source>
        <dbReference type="Proteomes" id="UP001497453"/>
    </source>
</evidence>
<feature type="compositionally biased region" description="Pro residues" evidence="3">
    <location>
        <begin position="430"/>
        <end position="453"/>
    </location>
</feature>
<feature type="compositionally biased region" description="Acidic residues" evidence="3">
    <location>
        <begin position="1173"/>
        <end position="1188"/>
    </location>
</feature>
<feature type="compositionally biased region" description="Low complexity" evidence="3">
    <location>
        <begin position="168"/>
        <end position="181"/>
    </location>
</feature>
<feature type="region of interest" description="Disordered" evidence="3">
    <location>
        <begin position="278"/>
        <end position="497"/>
    </location>
</feature>
<name>A0ABP1DMQ9_9APHY</name>
<keyword evidence="1 2" id="KW-0694">RNA-binding</keyword>
<evidence type="ECO:0000313" key="5">
    <source>
        <dbReference type="EMBL" id="CAL1709065.1"/>
    </source>
</evidence>
<feature type="compositionally biased region" description="Polar residues" evidence="3">
    <location>
        <begin position="106"/>
        <end position="121"/>
    </location>
</feature>
<dbReference type="SMART" id="SM00715">
    <property type="entry name" value="LA"/>
    <property type="match status" value="1"/>
</dbReference>
<feature type="compositionally biased region" description="Gly residues" evidence="3">
    <location>
        <begin position="938"/>
        <end position="957"/>
    </location>
</feature>
<feature type="compositionally biased region" description="Low complexity" evidence="3">
    <location>
        <begin position="618"/>
        <end position="630"/>
    </location>
</feature>
<feature type="compositionally biased region" description="Low complexity" evidence="3">
    <location>
        <begin position="958"/>
        <end position="970"/>
    </location>
</feature>
<feature type="compositionally biased region" description="Polar residues" evidence="3">
    <location>
        <begin position="355"/>
        <end position="365"/>
    </location>
</feature>
<dbReference type="PROSITE" id="PS50961">
    <property type="entry name" value="HTH_LA"/>
    <property type="match status" value="1"/>
</dbReference>
<feature type="region of interest" description="Disordered" evidence="3">
    <location>
        <begin position="885"/>
        <end position="970"/>
    </location>
</feature>
<feature type="region of interest" description="Disordered" evidence="3">
    <location>
        <begin position="1"/>
        <end position="250"/>
    </location>
</feature>
<feature type="compositionally biased region" description="Polar residues" evidence="3">
    <location>
        <begin position="687"/>
        <end position="703"/>
    </location>
</feature>
<feature type="region of interest" description="Disordered" evidence="3">
    <location>
        <begin position="758"/>
        <end position="826"/>
    </location>
</feature>
<feature type="compositionally biased region" description="Polar residues" evidence="3">
    <location>
        <begin position="327"/>
        <end position="336"/>
    </location>
</feature>
<evidence type="ECO:0000256" key="3">
    <source>
        <dbReference type="SAM" id="MobiDB-lite"/>
    </source>
</evidence>
<feature type="compositionally biased region" description="Polar residues" evidence="3">
    <location>
        <begin position="158"/>
        <end position="167"/>
    </location>
</feature>
<feature type="compositionally biased region" description="Polar residues" evidence="3">
    <location>
        <begin position="283"/>
        <end position="292"/>
    </location>
</feature>
<gene>
    <name evidence="5" type="ORF">GFSPODELE1_LOCUS7176</name>
</gene>
<feature type="compositionally biased region" description="Low complexity" evidence="3">
    <location>
        <begin position="380"/>
        <end position="392"/>
    </location>
</feature>
<feature type="compositionally biased region" description="Low complexity" evidence="3">
    <location>
        <begin position="794"/>
        <end position="810"/>
    </location>
</feature>
<feature type="compositionally biased region" description="Basic and acidic residues" evidence="3">
    <location>
        <begin position="96"/>
        <end position="105"/>
    </location>
</feature>
<feature type="region of interest" description="Disordered" evidence="3">
    <location>
        <begin position="547"/>
        <end position="731"/>
    </location>
</feature>
<proteinExistence type="predicted"/>
<feature type="region of interest" description="Disordered" evidence="3">
    <location>
        <begin position="1145"/>
        <end position="1206"/>
    </location>
</feature>
<evidence type="ECO:0000256" key="1">
    <source>
        <dbReference type="ARBA" id="ARBA00022884"/>
    </source>
</evidence>
<reference evidence="6" key="1">
    <citation type="submission" date="2024-04" db="EMBL/GenBank/DDBJ databases">
        <authorList>
            <person name="Shaw F."/>
            <person name="Minotto A."/>
        </authorList>
    </citation>
    <scope>NUCLEOTIDE SEQUENCE [LARGE SCALE GENOMIC DNA]</scope>
</reference>
<dbReference type="CDD" id="cd07323">
    <property type="entry name" value="LAM"/>
    <property type="match status" value="1"/>
</dbReference>
<feature type="compositionally biased region" description="Polar residues" evidence="3">
    <location>
        <begin position="454"/>
        <end position="475"/>
    </location>
</feature>
<dbReference type="EMBL" id="OZ037948">
    <property type="protein sequence ID" value="CAL1709065.1"/>
    <property type="molecule type" value="Genomic_DNA"/>
</dbReference>
<organism evidence="5 6">
    <name type="scientific">Somion occarium</name>
    <dbReference type="NCBI Taxonomy" id="3059160"/>
    <lineage>
        <taxon>Eukaryota</taxon>
        <taxon>Fungi</taxon>
        <taxon>Dikarya</taxon>
        <taxon>Basidiomycota</taxon>
        <taxon>Agaricomycotina</taxon>
        <taxon>Agaricomycetes</taxon>
        <taxon>Polyporales</taxon>
        <taxon>Cerrenaceae</taxon>
        <taxon>Somion</taxon>
    </lineage>
</organism>
<dbReference type="PANTHER" id="PTHR22792:SF132">
    <property type="entry name" value="LA-RELATED PROTEIN 1"/>
    <property type="match status" value="1"/>
</dbReference>
<dbReference type="Proteomes" id="UP001497453">
    <property type="component" value="Chromosome 5"/>
</dbReference>
<keyword evidence="6" id="KW-1185">Reference proteome</keyword>
<feature type="compositionally biased region" description="Polar residues" evidence="3">
    <location>
        <begin position="765"/>
        <end position="793"/>
    </location>
</feature>
<dbReference type="Gene3D" id="1.10.10.10">
    <property type="entry name" value="Winged helix-like DNA-binding domain superfamily/Winged helix DNA-binding domain"/>
    <property type="match status" value="1"/>
</dbReference>
<evidence type="ECO:0000259" key="4">
    <source>
        <dbReference type="PROSITE" id="PS50961"/>
    </source>
</evidence>
<feature type="compositionally biased region" description="Low complexity" evidence="3">
    <location>
        <begin position="137"/>
        <end position="151"/>
    </location>
</feature>
<dbReference type="InterPro" id="IPR036388">
    <property type="entry name" value="WH-like_DNA-bd_sf"/>
</dbReference>
<accession>A0ABP1DMQ9</accession>
<dbReference type="SUPFAM" id="SSF46785">
    <property type="entry name" value="Winged helix' DNA-binding domain"/>
    <property type="match status" value="1"/>
</dbReference>
<feature type="compositionally biased region" description="Low complexity" evidence="3">
    <location>
        <begin position="337"/>
        <end position="354"/>
    </location>
</feature>
<feature type="compositionally biased region" description="Low complexity" evidence="3">
    <location>
        <begin position="711"/>
        <end position="731"/>
    </location>
</feature>
<feature type="compositionally biased region" description="Polar residues" evidence="3">
    <location>
        <begin position="393"/>
        <end position="405"/>
    </location>
</feature>